<name>A0A100VZR0_9MYCO</name>
<reference evidence="17" key="1">
    <citation type="journal article" date="2016" name="Genome Announc.">
        <title>Draft Genome Sequences of Five Rapidly Growing Mycobacterium Species, M. thermoresistibile, M. fortuitum subsp. acetamidolyticum, M. canariasense, M. brisbanense, and M. novocastrense.</title>
        <authorList>
            <person name="Katahira K."/>
            <person name="Ogura Y."/>
            <person name="Gotoh Y."/>
            <person name="Hayashi T."/>
        </authorList>
    </citation>
    <scope>NUCLEOTIDE SEQUENCE [LARGE SCALE GENOMIC DNA]</scope>
    <source>
        <strain evidence="17">JCM15654</strain>
    </source>
</reference>
<dbReference type="Gene3D" id="2.40.10.500">
    <property type="match status" value="3"/>
</dbReference>
<feature type="repeat" description="NHL" evidence="13">
    <location>
        <begin position="482"/>
        <end position="519"/>
    </location>
</feature>
<evidence type="ECO:0000256" key="8">
    <source>
        <dbReference type="ARBA" id="ARBA00022741"/>
    </source>
</evidence>
<keyword evidence="9 16" id="KW-0418">Kinase</keyword>
<keyword evidence="3" id="KW-1003">Cell membrane</keyword>
<evidence type="ECO:0000313" key="16">
    <source>
        <dbReference type="EMBL" id="GAS88901.1"/>
    </source>
</evidence>
<dbReference type="SUPFAM" id="SSF56112">
    <property type="entry name" value="Protein kinase-like (PK-like)"/>
    <property type="match status" value="1"/>
</dbReference>
<dbReference type="PANTHER" id="PTHR43289">
    <property type="entry name" value="MITOGEN-ACTIVATED PROTEIN KINASE KINASE KINASE 20-RELATED"/>
    <property type="match status" value="1"/>
</dbReference>
<dbReference type="CDD" id="cd14014">
    <property type="entry name" value="STKc_PknB_like"/>
    <property type="match status" value="1"/>
</dbReference>
<evidence type="ECO:0000256" key="6">
    <source>
        <dbReference type="ARBA" id="ARBA00022692"/>
    </source>
</evidence>
<dbReference type="PANTHER" id="PTHR43289:SF6">
    <property type="entry name" value="SERINE_THREONINE-PROTEIN KINASE NEKL-3"/>
    <property type="match status" value="1"/>
</dbReference>
<keyword evidence="4 16" id="KW-0723">Serine/threonine-protein kinase</keyword>
<keyword evidence="17" id="KW-1185">Reference proteome</keyword>
<dbReference type="Pfam" id="PF00069">
    <property type="entry name" value="Pkinase"/>
    <property type="match status" value="1"/>
</dbReference>
<evidence type="ECO:0000256" key="14">
    <source>
        <dbReference type="SAM" id="Phobius"/>
    </source>
</evidence>
<proteinExistence type="predicted"/>
<evidence type="ECO:0000256" key="9">
    <source>
        <dbReference type="ARBA" id="ARBA00022777"/>
    </source>
</evidence>
<dbReference type="Pfam" id="PF01436">
    <property type="entry name" value="NHL"/>
    <property type="match status" value="3"/>
</dbReference>
<dbReference type="EMBL" id="BCSX01000024">
    <property type="protein sequence ID" value="GAS88901.1"/>
    <property type="molecule type" value="Genomic_DNA"/>
</dbReference>
<evidence type="ECO:0000259" key="15">
    <source>
        <dbReference type="PROSITE" id="PS50011"/>
    </source>
</evidence>
<dbReference type="CDD" id="cd14952">
    <property type="entry name" value="NHL_PKND_like"/>
    <property type="match status" value="1"/>
</dbReference>
<sequence length="603" mass="62170">MDDTVVGDDGDATQGSAPAGKFGRYELLSLIAAGGMGQVWRARDSQTNRVVALKVLPEHSADDDEPRERFRRECLAVAQLTEPHVIPIHDFGDVDGRLFLNMRLVEGTDLRTLIKQDGALTPTRAVAIIAQVAGALQAAHDAGLVHRDVKPSNILVCANDFAYLIDFGIAHASEDRTLTKTGETIGTAAYLAPEAISTTAKTHPRVDVYALACVLYECLTGKPPFSSDMGVQGLIAHHLHTPPPQPSANAPDVPAAFDAVIAKGMAKNPDDRYPTVQDLAEAARVALTNPEAPATTATPAASAPGRGIRLSRRTVSVLVAVTAVVAAAAAAVVIVGRQSSSSTSPPAAGRGNSAQSSLPFTDVQLVTGIAVDAVGTAYVTDIGRDEVLRLTAGATAPTVLPFNGLKNPRDVAVDSAGDVYVADSSNDRVLRLAAGATAATPLPFSGLNDPRGVAVNTAGDVYVTDRGNNRVLVLPAGTTAPTTLPFTGLNDPRGVAVESTGTVDVTDTGNNRVLTLPAGATAPTVLPFSGLNDPQGLAVDTEGNVYVTDRGNAGVLELRHGATAATPLPFTGLTDPQGVAVDAHGNVYVTDAGRIPVVKLAVG</sequence>
<dbReference type="Gene3D" id="1.10.510.10">
    <property type="entry name" value="Transferase(Phosphotransferase) domain 1"/>
    <property type="match status" value="1"/>
</dbReference>
<feature type="domain" description="Protein kinase" evidence="15">
    <location>
        <begin position="25"/>
        <end position="287"/>
    </location>
</feature>
<dbReference type="GO" id="GO:0080090">
    <property type="term" value="P:regulation of primary metabolic process"/>
    <property type="evidence" value="ECO:0007669"/>
    <property type="project" value="UniProtKB-ARBA"/>
</dbReference>
<evidence type="ECO:0000256" key="7">
    <source>
        <dbReference type="ARBA" id="ARBA00022737"/>
    </source>
</evidence>
<feature type="transmembrane region" description="Helical" evidence="14">
    <location>
        <begin position="315"/>
        <end position="336"/>
    </location>
</feature>
<evidence type="ECO:0000256" key="4">
    <source>
        <dbReference type="ARBA" id="ARBA00022527"/>
    </source>
</evidence>
<evidence type="ECO:0000313" key="17">
    <source>
        <dbReference type="Proteomes" id="UP000069620"/>
    </source>
</evidence>
<dbReference type="GO" id="GO:0004674">
    <property type="term" value="F:protein serine/threonine kinase activity"/>
    <property type="evidence" value="ECO:0007669"/>
    <property type="project" value="UniProtKB-KW"/>
</dbReference>
<dbReference type="OrthoDB" id="9762169at2"/>
<feature type="repeat" description="NHL" evidence="13">
    <location>
        <begin position="443"/>
        <end position="477"/>
    </location>
</feature>
<dbReference type="InterPro" id="IPR000719">
    <property type="entry name" value="Prot_kinase_dom"/>
</dbReference>
<keyword evidence="8" id="KW-0547">Nucleotide-binding</keyword>
<comment type="caution">
    <text evidence="16">The sequence shown here is derived from an EMBL/GenBank/DDBJ whole genome shotgun (WGS) entry which is preliminary data.</text>
</comment>
<dbReference type="EC" id="2.7.11.1" evidence="2"/>
<dbReference type="SMART" id="SM00220">
    <property type="entry name" value="S_TKc"/>
    <property type="match status" value="1"/>
</dbReference>
<evidence type="ECO:0000256" key="3">
    <source>
        <dbReference type="ARBA" id="ARBA00022475"/>
    </source>
</evidence>
<dbReference type="Gene3D" id="3.30.200.20">
    <property type="entry name" value="Phosphorylase Kinase, domain 1"/>
    <property type="match status" value="1"/>
</dbReference>
<keyword evidence="11 14" id="KW-1133">Transmembrane helix</keyword>
<evidence type="ECO:0000256" key="1">
    <source>
        <dbReference type="ARBA" id="ARBA00004162"/>
    </source>
</evidence>
<keyword evidence="5" id="KW-0808">Transferase</keyword>
<reference evidence="17" key="2">
    <citation type="submission" date="2016-02" db="EMBL/GenBank/DDBJ databases">
        <title>Draft genome sequence of five rapidly growing Mycobacterium species.</title>
        <authorList>
            <person name="Katahira K."/>
            <person name="Gotou Y."/>
            <person name="Iida K."/>
            <person name="Ogura Y."/>
            <person name="Hayashi T."/>
        </authorList>
    </citation>
    <scope>NUCLEOTIDE SEQUENCE [LARGE SCALE GENOMIC DNA]</scope>
    <source>
        <strain evidence="17">JCM15654</strain>
    </source>
</reference>
<evidence type="ECO:0000256" key="12">
    <source>
        <dbReference type="ARBA" id="ARBA00023136"/>
    </source>
</evidence>
<dbReference type="FunFam" id="1.10.510.10:FF:000021">
    <property type="entry name" value="Serine/threonine protein kinase"/>
    <property type="match status" value="1"/>
</dbReference>
<dbReference type="PROSITE" id="PS50011">
    <property type="entry name" value="PROTEIN_KINASE_DOM"/>
    <property type="match status" value="1"/>
</dbReference>
<evidence type="ECO:0000256" key="11">
    <source>
        <dbReference type="ARBA" id="ARBA00022989"/>
    </source>
</evidence>
<keyword evidence="10" id="KW-0067">ATP-binding</keyword>
<dbReference type="SUPFAM" id="SSF101898">
    <property type="entry name" value="NHL repeat"/>
    <property type="match status" value="1"/>
</dbReference>
<dbReference type="AlphaFoldDB" id="A0A100VZR0"/>
<dbReference type="InterPro" id="IPR035016">
    <property type="entry name" value="NHL_PKND"/>
</dbReference>
<dbReference type="GO" id="GO:0005524">
    <property type="term" value="F:ATP binding"/>
    <property type="evidence" value="ECO:0007669"/>
    <property type="project" value="UniProtKB-KW"/>
</dbReference>
<protein>
    <recommendedName>
        <fullName evidence="2">non-specific serine/threonine protein kinase</fullName>
        <ecNumber evidence="2">2.7.11.1</ecNumber>
    </recommendedName>
</protein>
<keyword evidence="12 14" id="KW-0472">Membrane</keyword>
<evidence type="ECO:0000256" key="13">
    <source>
        <dbReference type="PROSITE-ProRule" id="PRU00504"/>
    </source>
</evidence>
<dbReference type="PROSITE" id="PS00108">
    <property type="entry name" value="PROTEIN_KINASE_ST"/>
    <property type="match status" value="1"/>
</dbReference>
<comment type="subcellular location">
    <subcellularLocation>
        <location evidence="1">Cell membrane</location>
        <topology evidence="1">Single-pass membrane protein</topology>
    </subcellularLocation>
</comment>
<feature type="repeat" description="NHL" evidence="13">
    <location>
        <begin position="398"/>
        <end position="435"/>
    </location>
</feature>
<dbReference type="GO" id="GO:0005886">
    <property type="term" value="C:plasma membrane"/>
    <property type="evidence" value="ECO:0007669"/>
    <property type="project" value="UniProtKB-SubCell"/>
</dbReference>
<gene>
    <name evidence="16" type="ORF">RMCB_2997</name>
</gene>
<accession>A0A100VZR0</accession>
<keyword evidence="6 14" id="KW-0812">Transmembrane</keyword>
<dbReference type="InterPro" id="IPR001258">
    <property type="entry name" value="NHL_repeat"/>
</dbReference>
<evidence type="ECO:0000256" key="2">
    <source>
        <dbReference type="ARBA" id="ARBA00012513"/>
    </source>
</evidence>
<evidence type="ECO:0000256" key="10">
    <source>
        <dbReference type="ARBA" id="ARBA00022840"/>
    </source>
</evidence>
<dbReference type="PROSITE" id="PS51125">
    <property type="entry name" value="NHL"/>
    <property type="match status" value="3"/>
</dbReference>
<evidence type="ECO:0000256" key="5">
    <source>
        <dbReference type="ARBA" id="ARBA00022679"/>
    </source>
</evidence>
<dbReference type="RefSeq" id="WP_062829374.1">
    <property type="nucleotide sequence ID" value="NZ_BCSX01000024.1"/>
</dbReference>
<keyword evidence="7" id="KW-0677">Repeat</keyword>
<dbReference type="InterPro" id="IPR011009">
    <property type="entry name" value="Kinase-like_dom_sf"/>
</dbReference>
<dbReference type="Proteomes" id="UP000069620">
    <property type="component" value="Unassembled WGS sequence"/>
</dbReference>
<dbReference type="STRING" id="146020.RMCB_2997"/>
<dbReference type="InterPro" id="IPR008271">
    <property type="entry name" value="Ser/Thr_kinase_AS"/>
</dbReference>
<organism evidence="16 17">
    <name type="scientific">Mycolicibacterium brisbanense</name>
    <dbReference type="NCBI Taxonomy" id="146020"/>
    <lineage>
        <taxon>Bacteria</taxon>
        <taxon>Bacillati</taxon>
        <taxon>Actinomycetota</taxon>
        <taxon>Actinomycetes</taxon>
        <taxon>Mycobacteriales</taxon>
        <taxon>Mycobacteriaceae</taxon>
        <taxon>Mycolicibacterium</taxon>
    </lineage>
</organism>